<protein>
    <submittedName>
        <fullName evidence="2">Uncharacterized protein</fullName>
    </submittedName>
</protein>
<proteinExistence type="predicted"/>
<dbReference type="EMBL" id="JALLKP010000004">
    <property type="protein sequence ID" value="KAK2195640.1"/>
    <property type="molecule type" value="Genomic_DNA"/>
</dbReference>
<evidence type="ECO:0000313" key="2">
    <source>
        <dbReference type="EMBL" id="KAK2195640.1"/>
    </source>
</evidence>
<name>A0AAD9UNA7_9APIC</name>
<reference evidence="2" key="1">
    <citation type="journal article" date="2023" name="Nat. Microbiol.">
        <title>Babesia duncani multi-omics identifies virulence factors and drug targets.</title>
        <authorList>
            <person name="Singh P."/>
            <person name="Lonardi S."/>
            <person name="Liang Q."/>
            <person name="Vydyam P."/>
            <person name="Khabirova E."/>
            <person name="Fang T."/>
            <person name="Gihaz S."/>
            <person name="Thekkiniath J."/>
            <person name="Munshi M."/>
            <person name="Abel S."/>
            <person name="Ciampossin L."/>
            <person name="Batugedara G."/>
            <person name="Gupta M."/>
            <person name="Lu X.M."/>
            <person name="Lenz T."/>
            <person name="Chakravarty S."/>
            <person name="Cornillot E."/>
            <person name="Hu Y."/>
            <person name="Ma W."/>
            <person name="Gonzalez L.M."/>
            <person name="Sanchez S."/>
            <person name="Estrada K."/>
            <person name="Sanchez-Flores A."/>
            <person name="Montero E."/>
            <person name="Harb O.S."/>
            <person name="Le Roch K.G."/>
            <person name="Mamoun C.B."/>
        </authorList>
    </citation>
    <scope>NUCLEOTIDE SEQUENCE</scope>
    <source>
        <strain evidence="2">WA1</strain>
    </source>
</reference>
<feature type="signal peptide" evidence="1">
    <location>
        <begin position="1"/>
        <end position="17"/>
    </location>
</feature>
<sequence length="117" mass="13347">MNCILLLSYLCVGSIYSFGIKRQLKIFKFKCFLDFGVFKRANSPNNTSVNLPYCTKKLSEVPLFMVTFANSKPILLNGDKGKTCWLLFDPNDAINLLTEITQLLPSGLYKEKLEFHL</sequence>
<accession>A0AAD9UNA7</accession>
<dbReference type="Gene3D" id="3.40.1350.100">
    <property type="match status" value="1"/>
</dbReference>
<dbReference type="Proteomes" id="UP001214638">
    <property type="component" value="Unassembled WGS sequence"/>
</dbReference>
<dbReference type="GeneID" id="94337617"/>
<evidence type="ECO:0000256" key="1">
    <source>
        <dbReference type="SAM" id="SignalP"/>
    </source>
</evidence>
<organism evidence="2 3">
    <name type="scientific">Babesia duncani</name>
    <dbReference type="NCBI Taxonomy" id="323732"/>
    <lineage>
        <taxon>Eukaryota</taxon>
        <taxon>Sar</taxon>
        <taxon>Alveolata</taxon>
        <taxon>Apicomplexa</taxon>
        <taxon>Aconoidasida</taxon>
        <taxon>Piroplasmida</taxon>
        <taxon>Babesiidae</taxon>
        <taxon>Babesia</taxon>
    </lineage>
</organism>
<keyword evidence="3" id="KW-1185">Reference proteome</keyword>
<dbReference type="AlphaFoldDB" id="A0AAD9UNA7"/>
<dbReference type="RefSeq" id="XP_067802483.1">
    <property type="nucleotide sequence ID" value="XM_067948332.1"/>
</dbReference>
<keyword evidence="1" id="KW-0732">Signal</keyword>
<comment type="caution">
    <text evidence="2">The sequence shown here is derived from an EMBL/GenBank/DDBJ whole genome shotgun (WGS) entry which is preliminary data.</text>
</comment>
<dbReference type="KEGG" id="bdw:94337617"/>
<gene>
    <name evidence="2" type="ORF">BdWA1_003320</name>
</gene>
<feature type="chain" id="PRO_5042246128" evidence="1">
    <location>
        <begin position="18"/>
        <end position="117"/>
    </location>
</feature>
<evidence type="ECO:0000313" key="3">
    <source>
        <dbReference type="Proteomes" id="UP001214638"/>
    </source>
</evidence>